<evidence type="ECO:0000256" key="1">
    <source>
        <dbReference type="ARBA" id="ARBA00022679"/>
    </source>
</evidence>
<dbReference type="GO" id="GO:0016757">
    <property type="term" value="F:glycosyltransferase activity"/>
    <property type="evidence" value="ECO:0007669"/>
    <property type="project" value="UniProtKB-KW"/>
</dbReference>
<proteinExistence type="predicted"/>
<protein>
    <submittedName>
        <fullName evidence="3">Glycosyltransferase</fullName>
        <ecNumber evidence="3">2.4.-.-</ecNumber>
    </submittedName>
</protein>
<dbReference type="Pfam" id="PF00534">
    <property type="entry name" value="Glycos_transf_1"/>
    <property type="match status" value="1"/>
</dbReference>
<dbReference type="PANTHER" id="PTHR46401">
    <property type="entry name" value="GLYCOSYLTRANSFERASE WBBK-RELATED"/>
    <property type="match status" value="1"/>
</dbReference>
<keyword evidence="1 3" id="KW-0808">Transferase</keyword>
<evidence type="ECO:0000313" key="4">
    <source>
        <dbReference type="Proteomes" id="UP000698963"/>
    </source>
</evidence>
<dbReference type="InterPro" id="IPR001296">
    <property type="entry name" value="Glyco_trans_1"/>
</dbReference>
<organism evidence="3 4">
    <name type="scientific">Mailhella massiliensis</name>
    <dbReference type="NCBI Taxonomy" id="1903261"/>
    <lineage>
        <taxon>Bacteria</taxon>
        <taxon>Pseudomonadati</taxon>
        <taxon>Thermodesulfobacteriota</taxon>
        <taxon>Desulfovibrionia</taxon>
        <taxon>Desulfovibrionales</taxon>
        <taxon>Desulfovibrionaceae</taxon>
        <taxon>Mailhella</taxon>
    </lineage>
</organism>
<sequence length="98" mass="11208">IELYKKCKVLFFPSLSEGLGIPIIEAQLCGCRVLTRNAMPMNQLLCRGSRVMKEAPAENSALLGKMLSENFDYEELAQDAHRKFSLEKVYHHLMEILH</sequence>
<dbReference type="RefSeq" id="WP_304123480.1">
    <property type="nucleotide sequence ID" value="NZ_DYZA01000216.1"/>
</dbReference>
<dbReference type="Gene3D" id="3.40.50.2000">
    <property type="entry name" value="Glycogen Phosphorylase B"/>
    <property type="match status" value="1"/>
</dbReference>
<dbReference type="Proteomes" id="UP000698963">
    <property type="component" value="Unassembled WGS sequence"/>
</dbReference>
<accession>A0A921AXR7</accession>
<dbReference type="SUPFAM" id="SSF53756">
    <property type="entry name" value="UDP-Glycosyltransferase/glycogen phosphorylase"/>
    <property type="match status" value="1"/>
</dbReference>
<reference evidence="3" key="2">
    <citation type="submission" date="2021-09" db="EMBL/GenBank/DDBJ databases">
        <authorList>
            <person name="Gilroy R."/>
        </authorList>
    </citation>
    <scope>NUCLEOTIDE SEQUENCE</scope>
    <source>
        <strain evidence="3">ChiGjej2B2-19336</strain>
    </source>
</reference>
<reference evidence="3" key="1">
    <citation type="journal article" date="2021" name="PeerJ">
        <title>Extensive microbial diversity within the chicken gut microbiome revealed by metagenomics and culture.</title>
        <authorList>
            <person name="Gilroy R."/>
            <person name="Ravi A."/>
            <person name="Getino M."/>
            <person name="Pursley I."/>
            <person name="Horton D.L."/>
            <person name="Alikhan N.F."/>
            <person name="Baker D."/>
            <person name="Gharbi K."/>
            <person name="Hall N."/>
            <person name="Watson M."/>
            <person name="Adriaenssens E.M."/>
            <person name="Foster-Nyarko E."/>
            <person name="Jarju S."/>
            <person name="Secka A."/>
            <person name="Antonio M."/>
            <person name="Oren A."/>
            <person name="Chaudhuri R.R."/>
            <person name="La Ragione R."/>
            <person name="Hildebrand F."/>
            <person name="Pallen M.J."/>
        </authorList>
    </citation>
    <scope>NUCLEOTIDE SEQUENCE</scope>
    <source>
        <strain evidence="3">ChiGjej2B2-19336</strain>
    </source>
</reference>
<evidence type="ECO:0000313" key="3">
    <source>
        <dbReference type="EMBL" id="HJD98078.1"/>
    </source>
</evidence>
<dbReference type="EMBL" id="DYZA01000216">
    <property type="protein sequence ID" value="HJD98078.1"/>
    <property type="molecule type" value="Genomic_DNA"/>
</dbReference>
<dbReference type="EC" id="2.4.-.-" evidence="3"/>
<name>A0A921AXR7_9BACT</name>
<evidence type="ECO:0000259" key="2">
    <source>
        <dbReference type="Pfam" id="PF00534"/>
    </source>
</evidence>
<dbReference type="GO" id="GO:0009103">
    <property type="term" value="P:lipopolysaccharide biosynthetic process"/>
    <property type="evidence" value="ECO:0007669"/>
    <property type="project" value="TreeGrafter"/>
</dbReference>
<keyword evidence="3" id="KW-0328">Glycosyltransferase</keyword>
<comment type="caution">
    <text evidence="3">The sequence shown here is derived from an EMBL/GenBank/DDBJ whole genome shotgun (WGS) entry which is preliminary data.</text>
</comment>
<dbReference type="PANTHER" id="PTHR46401:SF2">
    <property type="entry name" value="GLYCOSYLTRANSFERASE WBBK-RELATED"/>
    <property type="match status" value="1"/>
</dbReference>
<dbReference type="AlphaFoldDB" id="A0A921AXR7"/>
<feature type="domain" description="Glycosyl transferase family 1" evidence="2">
    <location>
        <begin position="2"/>
        <end position="49"/>
    </location>
</feature>
<gene>
    <name evidence="3" type="ORF">K8W16_10595</name>
</gene>
<feature type="non-terminal residue" evidence="3">
    <location>
        <position position="1"/>
    </location>
</feature>